<protein>
    <recommendedName>
        <fullName evidence="1">HTH cro/C1-type domain-containing protein</fullName>
    </recommendedName>
</protein>
<dbReference type="Pfam" id="PF13560">
    <property type="entry name" value="HTH_31"/>
    <property type="match status" value="1"/>
</dbReference>
<dbReference type="Proteomes" id="UP000516424">
    <property type="component" value="Chromosome"/>
</dbReference>
<evidence type="ECO:0000313" key="3">
    <source>
        <dbReference type="Proteomes" id="UP000516424"/>
    </source>
</evidence>
<dbReference type="PROSITE" id="PS50943">
    <property type="entry name" value="HTH_CROC1"/>
    <property type="match status" value="1"/>
</dbReference>
<gene>
    <name evidence="2" type="ORF">EMQ_0579</name>
</gene>
<dbReference type="EMBL" id="AP023410">
    <property type="protein sequence ID" value="BCK74973.1"/>
    <property type="molecule type" value="Genomic_DNA"/>
</dbReference>
<dbReference type="SMART" id="SM00530">
    <property type="entry name" value="HTH_XRE"/>
    <property type="match status" value="1"/>
</dbReference>
<name>A0AB33ICD3_ACEAC</name>
<dbReference type="InterPro" id="IPR010982">
    <property type="entry name" value="Lambda_DNA-bd_dom_sf"/>
</dbReference>
<evidence type="ECO:0000259" key="1">
    <source>
        <dbReference type="PROSITE" id="PS50943"/>
    </source>
</evidence>
<organism evidence="2 3">
    <name type="scientific">Acetobacter aceti NBRC 14818</name>
    <dbReference type="NCBI Taxonomy" id="887700"/>
    <lineage>
        <taxon>Bacteria</taxon>
        <taxon>Pseudomonadati</taxon>
        <taxon>Pseudomonadota</taxon>
        <taxon>Alphaproteobacteria</taxon>
        <taxon>Acetobacterales</taxon>
        <taxon>Acetobacteraceae</taxon>
        <taxon>Acetobacter</taxon>
        <taxon>Acetobacter subgen. Acetobacter</taxon>
    </lineage>
</organism>
<dbReference type="RefSeq" id="WP_010668798.1">
    <property type="nucleotide sequence ID" value="NZ_AP023410.1"/>
</dbReference>
<dbReference type="GO" id="GO:0003677">
    <property type="term" value="F:DNA binding"/>
    <property type="evidence" value="ECO:0007669"/>
    <property type="project" value="InterPro"/>
</dbReference>
<dbReference type="Gene3D" id="1.10.260.40">
    <property type="entry name" value="lambda repressor-like DNA-binding domains"/>
    <property type="match status" value="1"/>
</dbReference>
<feature type="domain" description="HTH cro/C1-type" evidence="1">
    <location>
        <begin position="24"/>
        <end position="78"/>
    </location>
</feature>
<reference evidence="2 3" key="1">
    <citation type="journal article" date="2011" name="Microbiology">
        <title>Transcriptome response to different carbon sources in Acetobacter aceti.</title>
        <authorList>
            <person name="Sakurai K."/>
            <person name="Arai H."/>
            <person name="Ishii M."/>
            <person name="Igarashi Y."/>
        </authorList>
    </citation>
    <scope>NUCLEOTIDE SEQUENCE [LARGE SCALE GENOMIC DNA]</scope>
    <source>
        <strain evidence="2 3">NBRC 14818</strain>
    </source>
</reference>
<dbReference type="CDD" id="cd00093">
    <property type="entry name" value="HTH_XRE"/>
    <property type="match status" value="1"/>
</dbReference>
<dbReference type="SUPFAM" id="SSF47413">
    <property type="entry name" value="lambda repressor-like DNA-binding domains"/>
    <property type="match status" value="1"/>
</dbReference>
<sequence>MTKKVDPIRRQITPELARAIGRQMKILRTRIGISRAEAAEKTGFHPSTIHTIEAGTRSPHLMTLLDILYAYDASASELTDFLLSIVMEHMRLRAVSAT</sequence>
<evidence type="ECO:0000313" key="2">
    <source>
        <dbReference type="EMBL" id="BCK74973.1"/>
    </source>
</evidence>
<dbReference type="AlphaFoldDB" id="A0AB33ICD3"/>
<dbReference type="InterPro" id="IPR001387">
    <property type="entry name" value="Cro/C1-type_HTH"/>
</dbReference>
<proteinExistence type="predicted"/>
<keyword evidence="3" id="KW-1185">Reference proteome</keyword>
<accession>A0AB33ICD3</accession>